<feature type="compositionally biased region" description="Polar residues" evidence="1">
    <location>
        <begin position="342"/>
        <end position="353"/>
    </location>
</feature>
<dbReference type="Gene3D" id="1.20.140.90">
    <property type="entry name" value="Malonyl-CoA decarboxylase, oligemerization domain"/>
    <property type="match status" value="1"/>
</dbReference>
<dbReference type="GO" id="GO:2001294">
    <property type="term" value="P:malonyl-CoA catabolic process"/>
    <property type="evidence" value="ECO:0007669"/>
    <property type="project" value="TreeGrafter"/>
</dbReference>
<feature type="domain" description="Malonyl-CoA decarboxylase N-terminal" evidence="3">
    <location>
        <begin position="176"/>
        <end position="217"/>
    </location>
</feature>
<dbReference type="FunFam" id="3.40.630.150:FF:000001">
    <property type="entry name" value="Malonyl-CoA decarboxylase, mitochondrial"/>
    <property type="match status" value="1"/>
</dbReference>
<dbReference type="AlphaFoldDB" id="A0A7R8XAB5"/>
<dbReference type="Gene3D" id="3.40.630.150">
    <property type="entry name" value="Malonyl-CoA decarboxylase, catalytic domain"/>
    <property type="match status" value="1"/>
</dbReference>
<dbReference type="Pfam" id="PF05292">
    <property type="entry name" value="MCD"/>
    <property type="match status" value="1"/>
</dbReference>
<evidence type="ECO:0000313" key="4">
    <source>
        <dbReference type="EMBL" id="CAD7242625.1"/>
    </source>
</evidence>
<evidence type="ECO:0008006" key="6">
    <source>
        <dbReference type="Google" id="ProtNLM"/>
    </source>
</evidence>
<dbReference type="Pfam" id="PF17408">
    <property type="entry name" value="MCD_N"/>
    <property type="match status" value="1"/>
</dbReference>
<protein>
    <recommendedName>
        <fullName evidence="6">Malonyl-CoA decarboxylase</fullName>
    </recommendedName>
</protein>
<gene>
    <name evidence="4" type="ORF">DSTB1V02_LOCUS2582</name>
</gene>
<dbReference type="EMBL" id="CAJPEV010000296">
    <property type="protein sequence ID" value="CAG0883602.1"/>
    <property type="molecule type" value="Genomic_DNA"/>
</dbReference>
<evidence type="ECO:0000256" key="1">
    <source>
        <dbReference type="SAM" id="MobiDB-lite"/>
    </source>
</evidence>
<dbReference type="GO" id="GO:0005782">
    <property type="term" value="C:peroxisomal matrix"/>
    <property type="evidence" value="ECO:0007669"/>
    <property type="project" value="TreeGrafter"/>
</dbReference>
<name>A0A7R8XAB5_9CRUS</name>
<sequence>MSFGFVSLRNAHTRNILKQVFSRDSDAAETMHFPSWLQRASTTISLGLPTRFKDVNSNDKGQLKRCGSDTVLTRDSLNKPFFREPSRALHASYPVHHLDITNILDGVWKNRHQKLSSMTIDTAFEKIKLLYPTLPHDAKVYFITHLATEYGVDYNIIVKNSQEFLLHHEISQGRSDLLATERLKGSLIAPYQWLFLQMGRLEGGVKFLVDLRSDLLASDTFDSNPPQQHYSQTKPSAVVKMHLCMVPAQEIISCIIKRNLADLKIQLYKLSATWAVFNNLDMATTAENFRFNVFTWFKLGIAATACYTELVPVYAKSTVFRWFSSFREAAEKEEEPSFLDQPHSSRPRSTQTPEFVEAVDQDCQVTTQELNHELDVGKSTMHEVLTQDLQLRNVASNTMEGMNTTGDMGQNLRAMDHALKETLTLWFSVGFLTLERVTWNSPCAMLQKISEYEAVHPVRNWTDLKRRVGPYRRCFVYTHHSMPGEPIVVLHTALTNEISQSIASIVARTHVHSIYPMIPVDQETMGGVGKEGKMEDCSHINTAIFYSITSTHKGLKGIDMGNYLIKQVVKKLQMEFPDMKQFSSLSPIPGFRSWLLTVLHKAERGEVCILEPQEESELSHLLSCEKSQFWKELQNVIGKNKWIQDDRMVNALETPLLRLCVQYLAIEKHRGYALNSVANFHLRNGAMIWRVNWKADLSPRGLSGSCSIMVNYRYFLDACEINSQHYLEEYQIEASEQVLHLAQRAQDVASMSRRSKL</sequence>
<dbReference type="InterPro" id="IPR038351">
    <property type="entry name" value="MCD_N_sf"/>
</dbReference>
<evidence type="ECO:0000259" key="2">
    <source>
        <dbReference type="Pfam" id="PF05292"/>
    </source>
</evidence>
<dbReference type="InterPro" id="IPR007956">
    <property type="entry name" value="Malonyl_CoA_deC_C"/>
</dbReference>
<dbReference type="PANTHER" id="PTHR28641:SF1">
    <property type="entry name" value="MALONYL-COA DECARBOXYLASE, MITOCHONDRIAL"/>
    <property type="match status" value="1"/>
</dbReference>
<feature type="region of interest" description="Disordered" evidence="1">
    <location>
        <begin position="333"/>
        <end position="353"/>
    </location>
</feature>
<accession>A0A7R8XAB5</accession>
<dbReference type="PANTHER" id="PTHR28641">
    <property type="match status" value="1"/>
</dbReference>
<organism evidence="4">
    <name type="scientific">Darwinula stevensoni</name>
    <dbReference type="NCBI Taxonomy" id="69355"/>
    <lineage>
        <taxon>Eukaryota</taxon>
        <taxon>Metazoa</taxon>
        <taxon>Ecdysozoa</taxon>
        <taxon>Arthropoda</taxon>
        <taxon>Crustacea</taxon>
        <taxon>Oligostraca</taxon>
        <taxon>Ostracoda</taxon>
        <taxon>Podocopa</taxon>
        <taxon>Podocopida</taxon>
        <taxon>Darwinulocopina</taxon>
        <taxon>Darwinuloidea</taxon>
        <taxon>Darwinulidae</taxon>
        <taxon>Darwinula</taxon>
    </lineage>
</organism>
<dbReference type="GO" id="GO:0006085">
    <property type="term" value="P:acetyl-CoA biosynthetic process"/>
    <property type="evidence" value="ECO:0007669"/>
    <property type="project" value="TreeGrafter"/>
</dbReference>
<reference evidence="4" key="1">
    <citation type="submission" date="2020-11" db="EMBL/GenBank/DDBJ databases">
        <authorList>
            <person name="Tran Van P."/>
        </authorList>
    </citation>
    <scope>NUCLEOTIDE SEQUENCE</scope>
</reference>
<dbReference type="GO" id="GO:0050080">
    <property type="term" value="F:malonyl-CoA decarboxylase activity"/>
    <property type="evidence" value="ECO:0007669"/>
    <property type="project" value="InterPro"/>
</dbReference>
<dbReference type="EMBL" id="LR899813">
    <property type="protein sequence ID" value="CAD7242625.1"/>
    <property type="molecule type" value="Genomic_DNA"/>
</dbReference>
<proteinExistence type="predicted"/>
<dbReference type="InterPro" id="IPR035372">
    <property type="entry name" value="MCD_N"/>
</dbReference>
<dbReference type="GO" id="GO:0005759">
    <property type="term" value="C:mitochondrial matrix"/>
    <property type="evidence" value="ECO:0007669"/>
    <property type="project" value="TreeGrafter"/>
</dbReference>
<dbReference type="OrthoDB" id="426718at2759"/>
<evidence type="ECO:0000313" key="5">
    <source>
        <dbReference type="Proteomes" id="UP000677054"/>
    </source>
</evidence>
<dbReference type="InterPro" id="IPR038917">
    <property type="entry name" value="Malonyl_CoA_deC"/>
</dbReference>
<keyword evidence="5" id="KW-1185">Reference proteome</keyword>
<dbReference type="Proteomes" id="UP000677054">
    <property type="component" value="Unassembled WGS sequence"/>
</dbReference>
<feature type="domain" description="Malonyl-CoA decarboxylase C-terminal" evidence="2">
    <location>
        <begin position="430"/>
        <end position="714"/>
    </location>
</feature>
<dbReference type="GO" id="GO:0006633">
    <property type="term" value="P:fatty acid biosynthetic process"/>
    <property type="evidence" value="ECO:0007669"/>
    <property type="project" value="InterPro"/>
</dbReference>
<evidence type="ECO:0000259" key="3">
    <source>
        <dbReference type="Pfam" id="PF17408"/>
    </source>
</evidence>
<dbReference type="InterPro" id="IPR042303">
    <property type="entry name" value="Malonyl_CoA_deC_C_sf"/>
</dbReference>